<evidence type="ECO:0000313" key="4">
    <source>
        <dbReference type="Proteomes" id="UP000178857"/>
    </source>
</evidence>
<feature type="region of interest" description="Disordered" evidence="1">
    <location>
        <begin position="34"/>
        <end position="68"/>
    </location>
</feature>
<accession>A0A1F7JC94</accession>
<dbReference type="EMBL" id="MGAT01000003">
    <property type="protein sequence ID" value="OGK53236.1"/>
    <property type="molecule type" value="Genomic_DNA"/>
</dbReference>
<feature type="compositionally biased region" description="Polar residues" evidence="1">
    <location>
        <begin position="37"/>
        <end position="65"/>
    </location>
</feature>
<organism evidence="3 4">
    <name type="scientific">Candidatus Roizmanbacteria bacterium RIFCSPLOWO2_01_FULL_44_13</name>
    <dbReference type="NCBI Taxonomy" id="1802069"/>
    <lineage>
        <taxon>Bacteria</taxon>
        <taxon>Candidatus Roizmaniibacteriota</taxon>
    </lineage>
</organism>
<keyword evidence="2" id="KW-1133">Transmembrane helix</keyword>
<reference evidence="3 4" key="1">
    <citation type="journal article" date="2016" name="Nat. Commun.">
        <title>Thousands of microbial genomes shed light on interconnected biogeochemical processes in an aquifer system.</title>
        <authorList>
            <person name="Anantharaman K."/>
            <person name="Brown C.T."/>
            <person name="Hug L.A."/>
            <person name="Sharon I."/>
            <person name="Castelle C.J."/>
            <person name="Probst A.J."/>
            <person name="Thomas B.C."/>
            <person name="Singh A."/>
            <person name="Wilkins M.J."/>
            <person name="Karaoz U."/>
            <person name="Brodie E.L."/>
            <person name="Williams K.H."/>
            <person name="Hubbard S.S."/>
            <person name="Banfield J.F."/>
        </authorList>
    </citation>
    <scope>NUCLEOTIDE SEQUENCE [LARGE SCALE GENOMIC DNA]</scope>
</reference>
<keyword evidence="2" id="KW-0472">Membrane</keyword>
<feature type="transmembrane region" description="Helical" evidence="2">
    <location>
        <begin position="7"/>
        <end position="28"/>
    </location>
</feature>
<dbReference type="AlphaFoldDB" id="A0A1F7JC94"/>
<dbReference type="Proteomes" id="UP000178857">
    <property type="component" value="Unassembled WGS sequence"/>
</dbReference>
<evidence type="ECO:0000313" key="3">
    <source>
        <dbReference type="EMBL" id="OGK53236.1"/>
    </source>
</evidence>
<keyword evidence="2" id="KW-0812">Transmembrane</keyword>
<protein>
    <submittedName>
        <fullName evidence="3">Uncharacterized protein</fullName>
    </submittedName>
</protein>
<comment type="caution">
    <text evidence="3">The sequence shown here is derived from an EMBL/GenBank/DDBJ whole genome shotgun (WGS) entry which is preliminary data.</text>
</comment>
<gene>
    <name evidence="3" type="ORF">A2970_01025</name>
</gene>
<proteinExistence type="predicted"/>
<name>A0A1F7JC94_9BACT</name>
<evidence type="ECO:0000256" key="2">
    <source>
        <dbReference type="SAM" id="Phobius"/>
    </source>
</evidence>
<feature type="transmembrane region" description="Helical" evidence="2">
    <location>
        <begin position="82"/>
        <end position="101"/>
    </location>
</feature>
<evidence type="ECO:0000256" key="1">
    <source>
        <dbReference type="SAM" id="MobiDB-lite"/>
    </source>
</evidence>
<sequence>MDNFNKIISFVLGLVVVIVFFAVITGKINFRKGLPSLTGSPTASVTPTQTQTQASSKSPSPTPINYGSYKANGKATTIPATGLPTIFISSLLAGALGGFFLRKTGRK</sequence>